<organism evidence="2 3">
    <name type="scientific">Sphingobium chlorophenolicum L-1</name>
    <dbReference type="NCBI Taxonomy" id="690566"/>
    <lineage>
        <taxon>Bacteria</taxon>
        <taxon>Pseudomonadati</taxon>
        <taxon>Pseudomonadota</taxon>
        <taxon>Alphaproteobacteria</taxon>
        <taxon>Sphingomonadales</taxon>
        <taxon>Sphingomonadaceae</taxon>
        <taxon>Sphingobium</taxon>
    </lineage>
</organism>
<reference evidence="2 3" key="1">
    <citation type="submission" date="2011-05" db="EMBL/GenBank/DDBJ databases">
        <title>Complete sequence of chromosome 2 of Sphingobium chlorophenolicum L-1.</title>
        <authorList>
            <consortium name="US DOE Joint Genome Institute"/>
            <person name="Lucas S."/>
            <person name="Han J."/>
            <person name="Lapidus A."/>
            <person name="Cheng J.-F."/>
            <person name="Goodwin L."/>
            <person name="Pitluck S."/>
            <person name="Peters L."/>
            <person name="Daligault H."/>
            <person name="Han C."/>
            <person name="Tapia R."/>
            <person name="Land M."/>
            <person name="Hauser L."/>
            <person name="Kyrpides N."/>
            <person name="Ivanova N."/>
            <person name="Pagani I."/>
            <person name="Turner P."/>
            <person name="Copley S."/>
            <person name="Woyke T."/>
        </authorList>
    </citation>
    <scope>NUCLEOTIDE SEQUENCE [LARGE SCALE GENOMIC DNA]</scope>
    <source>
        <strain evidence="2 3">L-1</strain>
    </source>
</reference>
<proteinExistence type="predicted"/>
<dbReference type="EMBL" id="CP002799">
    <property type="protein sequence ID" value="AEG50721.1"/>
    <property type="molecule type" value="Genomic_DNA"/>
</dbReference>
<keyword evidence="3" id="KW-1185">Reference proteome</keyword>
<protein>
    <recommendedName>
        <fullName evidence="4">HNH endonuclease</fullName>
    </recommendedName>
</protein>
<evidence type="ECO:0008006" key="4">
    <source>
        <dbReference type="Google" id="ProtNLM"/>
    </source>
</evidence>
<dbReference type="KEGG" id="sch:Sphch_3105"/>
<dbReference type="HOGENOM" id="CLU_1106558_0_0_5"/>
<gene>
    <name evidence="2" type="ORF">Sphch_3105</name>
</gene>
<evidence type="ECO:0000256" key="1">
    <source>
        <dbReference type="SAM" id="MobiDB-lite"/>
    </source>
</evidence>
<dbReference type="AlphaFoldDB" id="F6F2Q9"/>
<dbReference type="Proteomes" id="UP000007150">
    <property type="component" value="Chromosome 2"/>
</dbReference>
<sequence length="251" mass="29228">MKLYRRKEWRSFAEQVIKLHEGRCARCLTTRQQGSVLQVHHPSYVSGRKPWEYSYSECEVLCRGCHAKEHGIIMPTVGWEFTGREDLGDLSGNCDYCDTELRYIHLITHPTWGSLEVGTDCCDQLTGTTIASEYHREHNNRIRRRKSFIESPRWFRFNNSYSITYKEIFLAINKSKEGGYRISLNNIEGKIEHTSFLDAQVWAFDFIEDGQASSYLAQRARKVRERQAEGNSGSASTRRRRSAFRRCPPNS</sequence>
<accession>F6F2Q9</accession>
<name>F6F2Q9_SPHCR</name>
<evidence type="ECO:0000313" key="3">
    <source>
        <dbReference type="Proteomes" id="UP000007150"/>
    </source>
</evidence>
<evidence type="ECO:0000313" key="2">
    <source>
        <dbReference type="EMBL" id="AEG50721.1"/>
    </source>
</evidence>
<feature type="region of interest" description="Disordered" evidence="1">
    <location>
        <begin position="222"/>
        <end position="251"/>
    </location>
</feature>